<dbReference type="CDD" id="cd00590">
    <property type="entry name" value="RRM_SF"/>
    <property type="match status" value="1"/>
</dbReference>
<keyword evidence="4" id="KW-1185">Reference proteome</keyword>
<dbReference type="PANTHER" id="PTHR48025">
    <property type="entry name" value="OS02G0815200 PROTEIN"/>
    <property type="match status" value="1"/>
</dbReference>
<dbReference type="Gene3D" id="3.30.70.330">
    <property type="match status" value="1"/>
</dbReference>
<dbReference type="InterPro" id="IPR012677">
    <property type="entry name" value="Nucleotide-bd_a/b_plait_sf"/>
</dbReference>
<reference evidence="3" key="1">
    <citation type="journal article" date="2014" name="Int. J. Syst. Evol. Microbiol.">
        <title>Complete genome sequence of Corynebacterium casei LMG S-19264T (=DSM 44701T), isolated from a smear-ripened cheese.</title>
        <authorList>
            <consortium name="US DOE Joint Genome Institute (JGI-PGF)"/>
            <person name="Walter F."/>
            <person name="Albersmeier A."/>
            <person name="Kalinowski J."/>
            <person name="Ruckert C."/>
        </authorList>
    </citation>
    <scope>NUCLEOTIDE SEQUENCE</scope>
    <source>
        <strain evidence="3">CGMCC 1.15448</strain>
    </source>
</reference>
<gene>
    <name evidence="3" type="ORF">GCM10011511_06990</name>
</gene>
<dbReference type="InterPro" id="IPR035979">
    <property type="entry name" value="RBD_domain_sf"/>
</dbReference>
<dbReference type="EMBL" id="BMJC01000001">
    <property type="protein sequence ID" value="GGA86533.1"/>
    <property type="molecule type" value="Genomic_DNA"/>
</dbReference>
<sequence>MNIKISNISLNTTDSELRKLFIQYGNVDYAIVHRNSLNGRSLKSGEVCMPVSTEARQAIVSLDKTTFDGKIISVSELPSVLY</sequence>
<dbReference type="SUPFAM" id="SSF54928">
    <property type="entry name" value="RNA-binding domain, RBD"/>
    <property type="match status" value="1"/>
</dbReference>
<evidence type="ECO:0000259" key="2">
    <source>
        <dbReference type="PROSITE" id="PS50102"/>
    </source>
</evidence>
<protein>
    <recommendedName>
        <fullName evidence="2">RRM domain-containing protein</fullName>
    </recommendedName>
</protein>
<dbReference type="PROSITE" id="PS50102">
    <property type="entry name" value="RRM"/>
    <property type="match status" value="1"/>
</dbReference>
<organism evidence="3 4">
    <name type="scientific">Puia dinghuensis</name>
    <dbReference type="NCBI Taxonomy" id="1792502"/>
    <lineage>
        <taxon>Bacteria</taxon>
        <taxon>Pseudomonadati</taxon>
        <taxon>Bacteroidota</taxon>
        <taxon>Chitinophagia</taxon>
        <taxon>Chitinophagales</taxon>
        <taxon>Chitinophagaceae</taxon>
        <taxon>Puia</taxon>
    </lineage>
</organism>
<dbReference type="InterPro" id="IPR000504">
    <property type="entry name" value="RRM_dom"/>
</dbReference>
<proteinExistence type="predicted"/>
<dbReference type="Proteomes" id="UP000607559">
    <property type="component" value="Unassembled WGS sequence"/>
</dbReference>
<dbReference type="Pfam" id="PF00076">
    <property type="entry name" value="RRM_1"/>
    <property type="match status" value="1"/>
</dbReference>
<feature type="domain" description="RRM" evidence="2">
    <location>
        <begin position="1"/>
        <end position="79"/>
    </location>
</feature>
<name>A0A8J2U8L8_9BACT</name>
<dbReference type="SMART" id="SM00360">
    <property type="entry name" value="RRM"/>
    <property type="match status" value="1"/>
</dbReference>
<accession>A0A8J2U8L8</accession>
<dbReference type="PANTHER" id="PTHR48025:SF1">
    <property type="entry name" value="RRM DOMAIN-CONTAINING PROTEIN"/>
    <property type="match status" value="1"/>
</dbReference>
<evidence type="ECO:0000313" key="4">
    <source>
        <dbReference type="Proteomes" id="UP000607559"/>
    </source>
</evidence>
<evidence type="ECO:0000313" key="3">
    <source>
        <dbReference type="EMBL" id="GGA86533.1"/>
    </source>
</evidence>
<keyword evidence="1" id="KW-0694">RNA-binding</keyword>
<evidence type="ECO:0000256" key="1">
    <source>
        <dbReference type="ARBA" id="ARBA00022884"/>
    </source>
</evidence>
<reference evidence="3" key="2">
    <citation type="submission" date="2020-09" db="EMBL/GenBank/DDBJ databases">
        <authorList>
            <person name="Sun Q."/>
            <person name="Zhou Y."/>
        </authorList>
    </citation>
    <scope>NUCLEOTIDE SEQUENCE</scope>
    <source>
        <strain evidence="3">CGMCC 1.15448</strain>
    </source>
</reference>
<dbReference type="GO" id="GO:0003729">
    <property type="term" value="F:mRNA binding"/>
    <property type="evidence" value="ECO:0007669"/>
    <property type="project" value="TreeGrafter"/>
</dbReference>
<dbReference type="InterPro" id="IPR050502">
    <property type="entry name" value="Euk_RNA-bind_prot"/>
</dbReference>
<dbReference type="RefSeq" id="WP_188928596.1">
    <property type="nucleotide sequence ID" value="NZ_BMJC01000001.1"/>
</dbReference>
<comment type="caution">
    <text evidence="3">The sequence shown here is derived from an EMBL/GenBank/DDBJ whole genome shotgun (WGS) entry which is preliminary data.</text>
</comment>
<dbReference type="AlphaFoldDB" id="A0A8J2U8L8"/>